<reference evidence="2" key="1">
    <citation type="journal article" date="2013" name="Science">
        <title>The Amborella genome and the evolution of flowering plants.</title>
        <authorList>
            <consortium name="Amborella Genome Project"/>
        </authorList>
    </citation>
    <scope>NUCLEOTIDE SEQUENCE [LARGE SCALE GENOMIC DNA]</scope>
</reference>
<dbReference type="AlphaFoldDB" id="W1P530"/>
<protein>
    <submittedName>
        <fullName evidence="1">Uncharacterized protein</fullName>
    </submittedName>
</protein>
<accession>W1P530</accession>
<name>W1P530_AMBTC</name>
<organism evidence="1 2">
    <name type="scientific">Amborella trichopoda</name>
    <dbReference type="NCBI Taxonomy" id="13333"/>
    <lineage>
        <taxon>Eukaryota</taxon>
        <taxon>Viridiplantae</taxon>
        <taxon>Streptophyta</taxon>
        <taxon>Embryophyta</taxon>
        <taxon>Tracheophyta</taxon>
        <taxon>Spermatophyta</taxon>
        <taxon>Magnoliopsida</taxon>
        <taxon>Amborellales</taxon>
        <taxon>Amborellaceae</taxon>
        <taxon>Amborella</taxon>
    </lineage>
</organism>
<dbReference type="Proteomes" id="UP000017836">
    <property type="component" value="Unassembled WGS sequence"/>
</dbReference>
<dbReference type="Gramene" id="ERN02075">
    <property type="protein sequence ID" value="ERN02075"/>
    <property type="gene ID" value="AMTR_s00045p00145880"/>
</dbReference>
<evidence type="ECO:0000313" key="1">
    <source>
        <dbReference type="EMBL" id="ERN02075.1"/>
    </source>
</evidence>
<keyword evidence="2" id="KW-1185">Reference proteome</keyword>
<proteinExistence type="predicted"/>
<dbReference type="EMBL" id="KI394661">
    <property type="protein sequence ID" value="ERN02075.1"/>
    <property type="molecule type" value="Genomic_DNA"/>
</dbReference>
<evidence type="ECO:0000313" key="2">
    <source>
        <dbReference type="Proteomes" id="UP000017836"/>
    </source>
</evidence>
<dbReference type="HOGENOM" id="CLU_1512624_0_0_1"/>
<sequence length="178" mass="19965">MNFFLRQLRHFKPGKSACIRTREESSKPERSKNPLRAKYVHKEIAPTAVGFPNGPSCIGRCHDLGLPLIQIMASKLSSGALSVLVFSRSHPILPSYKDVKSKLKGKREFRKQVIGDAHGSSMARMCMDLNLILVSCRRPNHNHRETNMTTTVAYQAPTMATSIAFFTMTFAKWVFAIA</sequence>
<gene>
    <name evidence="1" type="ORF">AMTR_s00045p00145880</name>
</gene>